<evidence type="ECO:0000313" key="1">
    <source>
        <dbReference type="EMBL" id="OMO82649.1"/>
    </source>
</evidence>
<dbReference type="Gramene" id="OMO82649">
    <property type="protein sequence ID" value="OMO82649"/>
    <property type="gene ID" value="CCACVL1_11832"/>
</dbReference>
<dbReference type="Proteomes" id="UP000188268">
    <property type="component" value="Unassembled WGS sequence"/>
</dbReference>
<accession>A0A1R3IJ85</accession>
<comment type="caution">
    <text evidence="1">The sequence shown here is derived from an EMBL/GenBank/DDBJ whole genome shotgun (WGS) entry which is preliminary data.</text>
</comment>
<sequence>HYHLVIVYLAQLQYLYLSMHQAQLQHLYLPMHQDQMPTDRMLPIAAWHDEMKLSFETLRAASSG</sequence>
<dbReference type="EMBL" id="AWWV01009974">
    <property type="protein sequence ID" value="OMO82649.1"/>
    <property type="molecule type" value="Genomic_DNA"/>
</dbReference>
<evidence type="ECO:0000313" key="2">
    <source>
        <dbReference type="Proteomes" id="UP000188268"/>
    </source>
</evidence>
<proteinExistence type="predicted"/>
<name>A0A1R3IJ85_COCAP</name>
<feature type="non-terminal residue" evidence="1">
    <location>
        <position position="1"/>
    </location>
</feature>
<dbReference type="AlphaFoldDB" id="A0A1R3IJ85"/>
<organism evidence="1 2">
    <name type="scientific">Corchorus capsularis</name>
    <name type="common">Jute</name>
    <dbReference type="NCBI Taxonomy" id="210143"/>
    <lineage>
        <taxon>Eukaryota</taxon>
        <taxon>Viridiplantae</taxon>
        <taxon>Streptophyta</taxon>
        <taxon>Embryophyta</taxon>
        <taxon>Tracheophyta</taxon>
        <taxon>Spermatophyta</taxon>
        <taxon>Magnoliopsida</taxon>
        <taxon>eudicotyledons</taxon>
        <taxon>Gunneridae</taxon>
        <taxon>Pentapetalae</taxon>
        <taxon>rosids</taxon>
        <taxon>malvids</taxon>
        <taxon>Malvales</taxon>
        <taxon>Malvaceae</taxon>
        <taxon>Grewioideae</taxon>
        <taxon>Apeibeae</taxon>
        <taxon>Corchorus</taxon>
    </lineage>
</organism>
<keyword evidence="2" id="KW-1185">Reference proteome</keyword>
<reference evidence="1 2" key="1">
    <citation type="submission" date="2013-09" db="EMBL/GenBank/DDBJ databases">
        <title>Corchorus capsularis genome sequencing.</title>
        <authorList>
            <person name="Alam M."/>
            <person name="Haque M.S."/>
            <person name="Islam M.S."/>
            <person name="Emdad E.M."/>
            <person name="Islam M.M."/>
            <person name="Ahmed B."/>
            <person name="Halim A."/>
            <person name="Hossen Q.M.M."/>
            <person name="Hossain M.Z."/>
            <person name="Ahmed R."/>
            <person name="Khan M.M."/>
            <person name="Islam R."/>
            <person name="Rashid M.M."/>
            <person name="Khan S.A."/>
            <person name="Rahman M.S."/>
            <person name="Alam M."/>
        </authorList>
    </citation>
    <scope>NUCLEOTIDE SEQUENCE [LARGE SCALE GENOMIC DNA]</scope>
    <source>
        <strain evidence="2">cv. CVL-1</strain>
        <tissue evidence="1">Whole seedling</tissue>
    </source>
</reference>
<gene>
    <name evidence="1" type="ORF">CCACVL1_11832</name>
</gene>
<protein>
    <submittedName>
        <fullName evidence="1">Uncharacterized protein</fullName>
    </submittedName>
</protein>